<accession>A0ABV0QB16</accession>
<evidence type="ECO:0000256" key="3">
    <source>
        <dbReference type="ARBA" id="ARBA00022692"/>
    </source>
</evidence>
<evidence type="ECO:0000256" key="6">
    <source>
        <dbReference type="ARBA" id="ARBA00023180"/>
    </source>
</evidence>
<keyword evidence="3 7" id="KW-0812">Transmembrane</keyword>
<dbReference type="Proteomes" id="UP001434883">
    <property type="component" value="Unassembled WGS sequence"/>
</dbReference>
<keyword evidence="6" id="KW-0325">Glycoprotein</keyword>
<keyword evidence="4 7" id="KW-1133">Transmembrane helix</keyword>
<feature type="non-terminal residue" evidence="8">
    <location>
        <position position="1"/>
    </location>
</feature>
<evidence type="ECO:0000256" key="7">
    <source>
        <dbReference type="SAM" id="Phobius"/>
    </source>
</evidence>
<evidence type="ECO:0000256" key="1">
    <source>
        <dbReference type="ARBA" id="ARBA00004370"/>
    </source>
</evidence>
<evidence type="ECO:0000313" key="8">
    <source>
        <dbReference type="EMBL" id="MEQ2193024.1"/>
    </source>
</evidence>
<comment type="subcellular location">
    <subcellularLocation>
        <location evidence="1">Membrane</location>
    </subcellularLocation>
</comment>
<protein>
    <submittedName>
        <fullName evidence="8">Uncharacterized protein</fullName>
    </submittedName>
</protein>
<keyword evidence="5 7" id="KW-0472">Membrane</keyword>
<comment type="caution">
    <text evidence="8">The sequence shown here is derived from an EMBL/GenBank/DDBJ whole genome shotgun (WGS) entry which is preliminary data.</text>
</comment>
<evidence type="ECO:0000256" key="4">
    <source>
        <dbReference type="ARBA" id="ARBA00022989"/>
    </source>
</evidence>
<dbReference type="InterPro" id="IPR002159">
    <property type="entry name" value="CD36_fam"/>
</dbReference>
<name>A0ABV0QB16_9TELE</name>
<keyword evidence="9" id="KW-1185">Reference proteome</keyword>
<feature type="transmembrane region" description="Helical" evidence="7">
    <location>
        <begin position="42"/>
        <end position="62"/>
    </location>
</feature>
<organism evidence="8 9">
    <name type="scientific">Xenoophorus captivus</name>
    <dbReference type="NCBI Taxonomy" id="1517983"/>
    <lineage>
        <taxon>Eukaryota</taxon>
        <taxon>Metazoa</taxon>
        <taxon>Chordata</taxon>
        <taxon>Craniata</taxon>
        <taxon>Vertebrata</taxon>
        <taxon>Euteleostomi</taxon>
        <taxon>Actinopterygii</taxon>
        <taxon>Neopterygii</taxon>
        <taxon>Teleostei</taxon>
        <taxon>Neoteleostei</taxon>
        <taxon>Acanthomorphata</taxon>
        <taxon>Ovalentaria</taxon>
        <taxon>Atherinomorphae</taxon>
        <taxon>Cyprinodontiformes</taxon>
        <taxon>Goodeidae</taxon>
        <taxon>Xenoophorus</taxon>
    </lineage>
</organism>
<sequence length="118" mass="13009">DTRTVNETIFPVMFLNESVVIDDASAARVHKLLMIVNVVSNFPLIIVGLGGIMLIVFIILLIRAHQQKKEVKRNVFTKAAYATSTEDSSLYTPVNVTEKDDGQNGNYIGLTAKTDQQA</sequence>
<comment type="similarity">
    <text evidence="2">Belongs to the CD36 family.</text>
</comment>
<gene>
    <name evidence="8" type="ORF">XENOCAPTIV_022044</name>
</gene>
<evidence type="ECO:0000256" key="2">
    <source>
        <dbReference type="ARBA" id="ARBA00010532"/>
    </source>
</evidence>
<reference evidence="8 9" key="1">
    <citation type="submission" date="2021-06" db="EMBL/GenBank/DDBJ databases">
        <authorList>
            <person name="Palmer J.M."/>
        </authorList>
    </citation>
    <scope>NUCLEOTIDE SEQUENCE [LARGE SCALE GENOMIC DNA]</scope>
    <source>
        <strain evidence="8 9">XC_2019</strain>
        <tissue evidence="8">Muscle</tissue>
    </source>
</reference>
<dbReference type="EMBL" id="JAHRIN010004872">
    <property type="protein sequence ID" value="MEQ2193024.1"/>
    <property type="molecule type" value="Genomic_DNA"/>
</dbReference>
<evidence type="ECO:0000313" key="9">
    <source>
        <dbReference type="Proteomes" id="UP001434883"/>
    </source>
</evidence>
<dbReference type="Pfam" id="PF01130">
    <property type="entry name" value="CD36"/>
    <property type="match status" value="1"/>
</dbReference>
<evidence type="ECO:0000256" key="5">
    <source>
        <dbReference type="ARBA" id="ARBA00023136"/>
    </source>
</evidence>
<proteinExistence type="inferred from homology"/>